<proteinExistence type="predicted"/>
<keyword evidence="1" id="KW-1133">Transmembrane helix</keyword>
<accession>A0ABY9QZ97</accession>
<organism evidence="4 5">
    <name type="scientific">Nitratidesulfovibrio liaohensis</name>
    <dbReference type="NCBI Taxonomy" id="2604158"/>
    <lineage>
        <taxon>Bacteria</taxon>
        <taxon>Pseudomonadati</taxon>
        <taxon>Thermodesulfobacteriota</taxon>
        <taxon>Desulfovibrionia</taxon>
        <taxon>Desulfovibrionales</taxon>
        <taxon>Desulfovibrionaceae</taxon>
        <taxon>Nitratidesulfovibrio</taxon>
    </lineage>
</organism>
<evidence type="ECO:0000256" key="1">
    <source>
        <dbReference type="SAM" id="Phobius"/>
    </source>
</evidence>
<dbReference type="Pfam" id="PF13487">
    <property type="entry name" value="HD_5"/>
    <property type="match status" value="1"/>
</dbReference>
<dbReference type="RefSeq" id="WP_309540608.1">
    <property type="nucleotide sequence ID" value="NZ_CP133659.1"/>
</dbReference>
<keyword evidence="1" id="KW-0812">Transmembrane</keyword>
<feature type="transmembrane region" description="Helical" evidence="1">
    <location>
        <begin position="30"/>
        <end position="53"/>
    </location>
</feature>
<name>A0ABY9QZ97_9BACT</name>
<dbReference type="PANTHER" id="PTHR43155:SF2">
    <property type="entry name" value="CYCLIC DI-GMP PHOSPHODIESTERASE PA4108"/>
    <property type="match status" value="1"/>
</dbReference>
<gene>
    <name evidence="4" type="ORF">KPS_002552</name>
</gene>
<feature type="transmembrane region" description="Helical" evidence="1">
    <location>
        <begin position="176"/>
        <end position="197"/>
    </location>
</feature>
<dbReference type="Proteomes" id="UP001180616">
    <property type="component" value="Chromosome"/>
</dbReference>
<sequence length="401" mass="44738">MTLQGTVPPDEMGKAAHGETSPFLRGDLRAYGPLLTSLALSLMIVWLVVKILLFGESVISYYTPTILAFEDLMVASEHLRRAADTSQGDFGAENIAAQHFLHAEATLRELVYEQWPKDNIHHVMDLFGEVQQVAESLSNRQYGEMQRHLSLMMPLLEEHVRQHKEELMVGKRNIKLLATGIGLACLLVIAMGLAATVRERKAARLYRRESEIKSALTALISALDAREPYTKGHSGRVAEYAAALAKHFGIRSEECRKLYMGALLHDIGKIGVPDSVLLKEGKLTDEEFAVMKQHPVIGERLLAPVEFLAELLPAIRNHHERHDGRGYPDKLAGEGIPFFARCIAVADAYDAMTTDRPYRKALTSQEARAELLRLRNVQWDAAIVDAFLIILDGDVEREEAS</sequence>
<dbReference type="Gene3D" id="1.10.3210.10">
    <property type="entry name" value="Hypothetical protein af1432"/>
    <property type="match status" value="1"/>
</dbReference>
<keyword evidence="1" id="KW-0472">Membrane</keyword>
<dbReference type="PROSITE" id="PS51832">
    <property type="entry name" value="HD_GYP"/>
    <property type="match status" value="1"/>
</dbReference>
<dbReference type="SMART" id="SM00471">
    <property type="entry name" value="HDc"/>
    <property type="match status" value="1"/>
</dbReference>
<dbReference type="CDD" id="cd00077">
    <property type="entry name" value="HDc"/>
    <property type="match status" value="1"/>
</dbReference>
<dbReference type="InterPro" id="IPR003607">
    <property type="entry name" value="HD/PDEase_dom"/>
</dbReference>
<dbReference type="InterPro" id="IPR006674">
    <property type="entry name" value="HD_domain"/>
</dbReference>
<feature type="domain" description="HD-GYP" evidence="3">
    <location>
        <begin position="208"/>
        <end position="401"/>
    </location>
</feature>
<evidence type="ECO:0000313" key="4">
    <source>
        <dbReference type="EMBL" id="WMW64519.1"/>
    </source>
</evidence>
<dbReference type="PROSITE" id="PS51831">
    <property type="entry name" value="HD"/>
    <property type="match status" value="1"/>
</dbReference>
<evidence type="ECO:0000259" key="3">
    <source>
        <dbReference type="PROSITE" id="PS51832"/>
    </source>
</evidence>
<dbReference type="PANTHER" id="PTHR43155">
    <property type="entry name" value="CYCLIC DI-GMP PHOSPHODIESTERASE PA4108-RELATED"/>
    <property type="match status" value="1"/>
</dbReference>
<protein>
    <submittedName>
        <fullName evidence="4">HD-GYP domain-containing protein</fullName>
    </submittedName>
</protein>
<evidence type="ECO:0000313" key="5">
    <source>
        <dbReference type="Proteomes" id="UP001180616"/>
    </source>
</evidence>
<keyword evidence="5" id="KW-1185">Reference proteome</keyword>
<dbReference type="InterPro" id="IPR037522">
    <property type="entry name" value="HD_GYP_dom"/>
</dbReference>
<dbReference type="EMBL" id="CP133659">
    <property type="protein sequence ID" value="WMW64519.1"/>
    <property type="molecule type" value="Genomic_DNA"/>
</dbReference>
<reference evidence="4" key="1">
    <citation type="submission" date="2023-09" db="EMBL/GenBank/DDBJ databases">
        <authorList>
            <consortium name="CW5 consortium"/>
            <person name="Lu C.-W."/>
        </authorList>
    </citation>
    <scope>NUCLEOTIDE SEQUENCE</scope>
    <source>
        <strain evidence="4">KPS</strain>
    </source>
</reference>
<evidence type="ECO:0000259" key="2">
    <source>
        <dbReference type="PROSITE" id="PS51831"/>
    </source>
</evidence>
<dbReference type="SUPFAM" id="SSF109604">
    <property type="entry name" value="HD-domain/PDEase-like"/>
    <property type="match status" value="1"/>
</dbReference>
<feature type="domain" description="HD" evidence="2">
    <location>
        <begin position="230"/>
        <end position="352"/>
    </location>
</feature>